<dbReference type="PANTHER" id="PTHR11364:SF27">
    <property type="entry name" value="SULFURTRANSFERASE"/>
    <property type="match status" value="1"/>
</dbReference>
<feature type="domain" description="Rhodanese" evidence="3">
    <location>
        <begin position="37"/>
        <end position="136"/>
    </location>
</feature>
<keyword evidence="1" id="KW-0808">Transferase</keyword>
<dbReference type="OrthoDB" id="270167at2759"/>
<keyword evidence="2" id="KW-0677">Repeat</keyword>
<name>A0A814IEZ3_9BILA</name>
<dbReference type="EMBL" id="CAJNOQ010003645">
    <property type="protein sequence ID" value="CAF1022655.1"/>
    <property type="molecule type" value="Genomic_DNA"/>
</dbReference>
<dbReference type="EMBL" id="CAJOBA010004471">
    <property type="protein sequence ID" value="CAF3714000.1"/>
    <property type="molecule type" value="Genomic_DNA"/>
</dbReference>
<sequence>MTSKLPSLLNCQTLKNILSKPTSIKFSIIEASFGKQSEDEFKNGHIPKAKYFDQLECTTPTKLIPRGLPEIKCFENLLTRLGVTNNHHVIIYDRSPFGFYASSRAWFLLKAYGHNSLSVLDGGFYKWMNDKNQIEAEKDNGQESQQEQAEKFRAKIDPGMWRKFDDIIENLKKPLYREQLVDARPKNLFYGANGGHIPNSLNVPYTQMFDATTGCLKPKEQLAEIYSKAGVNLSKPAVYTCQTGTTASTLAFVSHLLGQDPVSVYVGSFTEWSQKAPAELIVKDEPQHDTKSNAA</sequence>
<proteinExistence type="predicted"/>
<evidence type="ECO:0000313" key="7">
    <source>
        <dbReference type="EMBL" id="CAF3793987.1"/>
    </source>
</evidence>
<evidence type="ECO:0000256" key="2">
    <source>
        <dbReference type="ARBA" id="ARBA00022737"/>
    </source>
</evidence>
<dbReference type="GO" id="GO:0005739">
    <property type="term" value="C:mitochondrion"/>
    <property type="evidence" value="ECO:0007669"/>
    <property type="project" value="TreeGrafter"/>
</dbReference>
<dbReference type="SUPFAM" id="SSF52821">
    <property type="entry name" value="Rhodanese/Cell cycle control phosphatase"/>
    <property type="match status" value="2"/>
</dbReference>
<dbReference type="Proteomes" id="UP000682733">
    <property type="component" value="Unassembled WGS sequence"/>
</dbReference>
<dbReference type="Proteomes" id="UP000663829">
    <property type="component" value="Unassembled WGS sequence"/>
</dbReference>
<dbReference type="PROSITE" id="PS50206">
    <property type="entry name" value="RHODANESE_3"/>
    <property type="match status" value="2"/>
</dbReference>
<evidence type="ECO:0000313" key="6">
    <source>
        <dbReference type="EMBL" id="CAF3714000.1"/>
    </source>
</evidence>
<evidence type="ECO:0000313" key="8">
    <source>
        <dbReference type="Proteomes" id="UP000663829"/>
    </source>
</evidence>
<dbReference type="Gene3D" id="3.40.250.10">
    <property type="entry name" value="Rhodanese-like domain"/>
    <property type="match status" value="2"/>
</dbReference>
<dbReference type="CDD" id="cd01449">
    <property type="entry name" value="TST_Repeat_2"/>
    <property type="match status" value="1"/>
</dbReference>
<dbReference type="GO" id="GO:0004792">
    <property type="term" value="F:thiosulfate-cyanide sulfurtransferase activity"/>
    <property type="evidence" value="ECO:0007669"/>
    <property type="project" value="TreeGrafter"/>
</dbReference>
<dbReference type="Proteomes" id="UP000681722">
    <property type="component" value="Unassembled WGS sequence"/>
</dbReference>
<dbReference type="Proteomes" id="UP000677228">
    <property type="component" value="Unassembled WGS sequence"/>
</dbReference>
<gene>
    <name evidence="5" type="ORF">GPM918_LOCUS14863</name>
    <name evidence="4" type="ORF">OVA965_LOCUS11517</name>
    <name evidence="7" type="ORF">SRO942_LOCUS14863</name>
    <name evidence="6" type="ORF">TMI583_LOCUS11518</name>
</gene>
<evidence type="ECO:0000313" key="4">
    <source>
        <dbReference type="EMBL" id="CAF0938583.1"/>
    </source>
</evidence>
<dbReference type="SMART" id="SM00450">
    <property type="entry name" value="RHOD"/>
    <property type="match status" value="2"/>
</dbReference>
<comment type="caution">
    <text evidence="5">The sequence shown here is derived from an EMBL/GenBank/DDBJ whole genome shotgun (WGS) entry which is preliminary data.</text>
</comment>
<dbReference type="CDD" id="cd01448">
    <property type="entry name" value="TST_Repeat_1"/>
    <property type="match status" value="1"/>
</dbReference>
<evidence type="ECO:0000259" key="3">
    <source>
        <dbReference type="PROSITE" id="PS50206"/>
    </source>
</evidence>
<organism evidence="5 8">
    <name type="scientific">Didymodactylos carnosus</name>
    <dbReference type="NCBI Taxonomy" id="1234261"/>
    <lineage>
        <taxon>Eukaryota</taxon>
        <taxon>Metazoa</taxon>
        <taxon>Spiralia</taxon>
        <taxon>Gnathifera</taxon>
        <taxon>Rotifera</taxon>
        <taxon>Eurotatoria</taxon>
        <taxon>Bdelloidea</taxon>
        <taxon>Philodinida</taxon>
        <taxon>Philodinidae</taxon>
        <taxon>Didymodactylos</taxon>
    </lineage>
</organism>
<dbReference type="PANTHER" id="PTHR11364">
    <property type="entry name" value="THIOSULFATE SULFERTANSFERASE"/>
    <property type="match status" value="1"/>
</dbReference>
<evidence type="ECO:0000256" key="1">
    <source>
        <dbReference type="ARBA" id="ARBA00022679"/>
    </source>
</evidence>
<reference evidence="5" key="1">
    <citation type="submission" date="2021-02" db="EMBL/GenBank/DDBJ databases">
        <authorList>
            <person name="Nowell W R."/>
        </authorList>
    </citation>
    <scope>NUCLEOTIDE SEQUENCE</scope>
</reference>
<dbReference type="Pfam" id="PF00581">
    <property type="entry name" value="Rhodanese"/>
    <property type="match status" value="2"/>
</dbReference>
<dbReference type="InterPro" id="IPR001763">
    <property type="entry name" value="Rhodanese-like_dom"/>
</dbReference>
<evidence type="ECO:0000313" key="5">
    <source>
        <dbReference type="EMBL" id="CAF1022655.1"/>
    </source>
</evidence>
<dbReference type="InterPro" id="IPR045078">
    <property type="entry name" value="TST/MPST-like"/>
</dbReference>
<dbReference type="AlphaFoldDB" id="A0A814IEZ3"/>
<accession>A0A814IEZ3</accession>
<dbReference type="EMBL" id="CAJNOK010004467">
    <property type="protein sequence ID" value="CAF0938583.1"/>
    <property type="molecule type" value="Genomic_DNA"/>
</dbReference>
<dbReference type="InterPro" id="IPR036873">
    <property type="entry name" value="Rhodanese-like_dom_sf"/>
</dbReference>
<dbReference type="EMBL" id="CAJOBC010003645">
    <property type="protein sequence ID" value="CAF3793987.1"/>
    <property type="molecule type" value="Genomic_DNA"/>
</dbReference>
<feature type="domain" description="Rhodanese" evidence="3">
    <location>
        <begin position="179"/>
        <end position="281"/>
    </location>
</feature>
<protein>
    <recommendedName>
        <fullName evidence="3">Rhodanese domain-containing protein</fullName>
    </recommendedName>
</protein>
<keyword evidence="8" id="KW-1185">Reference proteome</keyword>